<accession>A0A1W0WCG3</accession>
<evidence type="ECO:0000256" key="4">
    <source>
        <dbReference type="SAM" id="SignalP"/>
    </source>
</evidence>
<feature type="signal peptide" evidence="4">
    <location>
        <begin position="1"/>
        <end position="24"/>
    </location>
</feature>
<dbReference type="GO" id="GO:0032222">
    <property type="term" value="P:regulation of synaptic transmission, cholinergic"/>
    <property type="evidence" value="ECO:0007669"/>
    <property type="project" value="InterPro"/>
</dbReference>
<evidence type="ECO:0000256" key="1">
    <source>
        <dbReference type="ARBA" id="ARBA00022729"/>
    </source>
</evidence>
<gene>
    <name evidence="5" type="ORF">BV898_12826</name>
</gene>
<keyword evidence="3" id="KW-0472">Membrane</keyword>
<dbReference type="PANTHER" id="PTHR33562">
    <property type="entry name" value="ATILLA, ISOFORM B-RELATED-RELATED"/>
    <property type="match status" value="1"/>
</dbReference>
<dbReference type="EMBL" id="MTYJ01000134">
    <property type="protein sequence ID" value="OQV12904.1"/>
    <property type="molecule type" value="Genomic_DNA"/>
</dbReference>
<evidence type="ECO:0008006" key="7">
    <source>
        <dbReference type="Google" id="ProtNLM"/>
    </source>
</evidence>
<evidence type="ECO:0000256" key="3">
    <source>
        <dbReference type="SAM" id="Phobius"/>
    </source>
</evidence>
<dbReference type="InterPro" id="IPR031424">
    <property type="entry name" value="QVR-like"/>
</dbReference>
<dbReference type="Pfam" id="PF17064">
    <property type="entry name" value="QVR"/>
    <property type="match status" value="1"/>
</dbReference>
<feature type="transmembrane region" description="Helical" evidence="3">
    <location>
        <begin position="156"/>
        <end position="175"/>
    </location>
</feature>
<evidence type="ECO:0000313" key="6">
    <source>
        <dbReference type="Proteomes" id="UP000192578"/>
    </source>
</evidence>
<dbReference type="Proteomes" id="UP000192578">
    <property type="component" value="Unassembled WGS sequence"/>
</dbReference>
<reference evidence="6" key="1">
    <citation type="submission" date="2017-01" db="EMBL/GenBank/DDBJ databases">
        <title>Comparative genomics of anhydrobiosis in the tardigrade Hypsibius dujardini.</title>
        <authorList>
            <person name="Yoshida Y."/>
            <person name="Koutsovoulos G."/>
            <person name="Laetsch D."/>
            <person name="Stevens L."/>
            <person name="Kumar S."/>
            <person name="Horikawa D."/>
            <person name="Ishino K."/>
            <person name="Komine S."/>
            <person name="Tomita M."/>
            <person name="Blaxter M."/>
            <person name="Arakawa K."/>
        </authorList>
    </citation>
    <scope>NUCLEOTIDE SEQUENCE [LARGE SCALE GENOMIC DNA]</scope>
    <source>
        <strain evidence="6">Z151</strain>
    </source>
</reference>
<dbReference type="AlphaFoldDB" id="A0A1W0WCG3"/>
<proteinExistence type="predicted"/>
<keyword evidence="3" id="KW-0812">Transmembrane</keyword>
<protein>
    <recommendedName>
        <fullName evidence="7">Protein sleepless</fullName>
    </recommendedName>
</protein>
<keyword evidence="6" id="KW-1185">Reference proteome</keyword>
<keyword evidence="3" id="KW-1133">Transmembrane helix</keyword>
<keyword evidence="1 4" id="KW-0732">Signal</keyword>
<keyword evidence="2" id="KW-0325">Glycoprotein</keyword>
<evidence type="ECO:0000313" key="5">
    <source>
        <dbReference type="EMBL" id="OQV12904.1"/>
    </source>
</evidence>
<organism evidence="5 6">
    <name type="scientific">Hypsibius exemplaris</name>
    <name type="common">Freshwater tardigrade</name>
    <dbReference type="NCBI Taxonomy" id="2072580"/>
    <lineage>
        <taxon>Eukaryota</taxon>
        <taxon>Metazoa</taxon>
        <taxon>Ecdysozoa</taxon>
        <taxon>Tardigrada</taxon>
        <taxon>Eutardigrada</taxon>
        <taxon>Parachela</taxon>
        <taxon>Hypsibioidea</taxon>
        <taxon>Hypsibiidae</taxon>
        <taxon>Hypsibius</taxon>
    </lineage>
</organism>
<dbReference type="GO" id="GO:0030431">
    <property type="term" value="P:sleep"/>
    <property type="evidence" value="ECO:0007669"/>
    <property type="project" value="InterPro"/>
</dbReference>
<name>A0A1W0WCG3_HYPEX</name>
<dbReference type="OrthoDB" id="10644388at2759"/>
<dbReference type="InterPro" id="IPR050975">
    <property type="entry name" value="Sleep_regulator"/>
</dbReference>
<feature type="chain" id="PRO_5011986287" description="Protein sleepless" evidence="4">
    <location>
        <begin position="25"/>
        <end position="179"/>
    </location>
</feature>
<evidence type="ECO:0000256" key="2">
    <source>
        <dbReference type="ARBA" id="ARBA00023180"/>
    </source>
</evidence>
<comment type="caution">
    <text evidence="5">The sequence shown here is derived from an EMBL/GenBank/DDBJ whole genome shotgun (WGS) entry which is preliminary data.</text>
</comment>
<sequence>MDVCGKITLVCLAVILAAVPSAWARKCYVCDSVMNPGCADANQISQNYQDCSQGGGLYGGSFSGQQQFPQQGVQQFGQPNQYPQQLGQQGNFGGVGGYGGVGGDRCVKIMTVTGQGQPRVQRACGNAGVQGDGCYWQGAQQYCSCNWNYCNGSSRLSTTSAFFFAGVATVLSLLFRSSL</sequence>